<dbReference type="PANTHER" id="PTHR16219:SF1">
    <property type="entry name" value="HAUS AUGMIN-LIKE COMPLEX SUBUNIT 4"/>
    <property type="match status" value="1"/>
</dbReference>
<reference evidence="1 2" key="1">
    <citation type="submission" date="2019-01" db="EMBL/GenBank/DDBJ databases">
        <title>Sequencing of cultivated peanut Arachis hypogaea provides insights into genome evolution and oil improvement.</title>
        <authorList>
            <person name="Chen X."/>
        </authorList>
    </citation>
    <scope>NUCLEOTIDE SEQUENCE [LARGE SCALE GENOMIC DNA]</scope>
    <source>
        <strain evidence="2">cv. Fuhuasheng</strain>
        <tissue evidence="1">Leaves</tissue>
    </source>
</reference>
<proteinExistence type="predicted"/>
<evidence type="ECO:0000313" key="2">
    <source>
        <dbReference type="Proteomes" id="UP000289738"/>
    </source>
</evidence>
<dbReference type="GO" id="GO:0051225">
    <property type="term" value="P:spindle assembly"/>
    <property type="evidence" value="ECO:0007669"/>
    <property type="project" value="InterPro"/>
</dbReference>
<protein>
    <submittedName>
        <fullName evidence="1">Uncharacterized protein</fullName>
    </submittedName>
</protein>
<dbReference type="STRING" id="3818.A0A445AGB5"/>
<dbReference type="AlphaFoldDB" id="A0A445AGB5"/>
<gene>
    <name evidence="1" type="ORF">Ahy_B02g059168</name>
</gene>
<dbReference type="EMBL" id="SDMP01000012">
    <property type="protein sequence ID" value="RYR25434.1"/>
    <property type="molecule type" value="Genomic_DNA"/>
</dbReference>
<accession>A0A445AGB5</accession>
<dbReference type="InterPro" id="IPR029327">
    <property type="entry name" value="HAUS4"/>
</dbReference>
<name>A0A445AGB5_ARAHY</name>
<comment type="caution">
    <text evidence="1">The sequence shown here is derived from an EMBL/GenBank/DDBJ whole genome shotgun (WGS) entry which is preliminary data.</text>
</comment>
<organism evidence="1 2">
    <name type="scientific">Arachis hypogaea</name>
    <name type="common">Peanut</name>
    <dbReference type="NCBI Taxonomy" id="3818"/>
    <lineage>
        <taxon>Eukaryota</taxon>
        <taxon>Viridiplantae</taxon>
        <taxon>Streptophyta</taxon>
        <taxon>Embryophyta</taxon>
        <taxon>Tracheophyta</taxon>
        <taxon>Spermatophyta</taxon>
        <taxon>Magnoliopsida</taxon>
        <taxon>eudicotyledons</taxon>
        <taxon>Gunneridae</taxon>
        <taxon>Pentapetalae</taxon>
        <taxon>rosids</taxon>
        <taxon>fabids</taxon>
        <taxon>Fabales</taxon>
        <taxon>Fabaceae</taxon>
        <taxon>Papilionoideae</taxon>
        <taxon>50 kb inversion clade</taxon>
        <taxon>dalbergioids sensu lato</taxon>
        <taxon>Dalbergieae</taxon>
        <taxon>Pterocarpus clade</taxon>
        <taxon>Arachis</taxon>
    </lineage>
</organism>
<keyword evidence="2" id="KW-1185">Reference proteome</keyword>
<sequence>MDSVEPGVGGVPNRFLGITPAYLWQTQHQHMALYVNIACPSQVEAHFKLKCDRLCNAFVLDDNDSSSSGVQSSRSWLIERVKLLIEENERAHGFITQFEWES</sequence>
<dbReference type="PANTHER" id="PTHR16219">
    <property type="entry name" value="AUGMIN SUBUNIT 4 FAMILY MEMBER"/>
    <property type="match status" value="1"/>
</dbReference>
<dbReference type="Pfam" id="PF14735">
    <property type="entry name" value="HAUS4"/>
    <property type="match status" value="1"/>
</dbReference>
<dbReference type="GO" id="GO:0051011">
    <property type="term" value="F:microtubule minus-end binding"/>
    <property type="evidence" value="ECO:0007669"/>
    <property type="project" value="TreeGrafter"/>
</dbReference>
<evidence type="ECO:0000313" key="1">
    <source>
        <dbReference type="EMBL" id="RYR25434.1"/>
    </source>
</evidence>
<dbReference type="GO" id="GO:0070652">
    <property type="term" value="C:HAUS complex"/>
    <property type="evidence" value="ECO:0007669"/>
    <property type="project" value="InterPro"/>
</dbReference>
<dbReference type="Proteomes" id="UP000289738">
    <property type="component" value="Chromosome B02"/>
</dbReference>